<organism evidence="1 2">
    <name type="scientific">Leptospira barantonii</name>
    <dbReference type="NCBI Taxonomy" id="2023184"/>
    <lineage>
        <taxon>Bacteria</taxon>
        <taxon>Pseudomonadati</taxon>
        <taxon>Spirochaetota</taxon>
        <taxon>Spirochaetia</taxon>
        <taxon>Leptospirales</taxon>
        <taxon>Leptospiraceae</taxon>
        <taxon>Leptospira</taxon>
    </lineage>
</organism>
<name>A0A5F2B4X3_9LEPT</name>
<sequence>MNYIIDKETKSVVWINSDPSKLEGQSAWSLFDSKVHQIAYAVHYNPKIGDEFKADLEDGIAKEFENQKVYHKITGTERVLQSWEDEIDSEAETFAEPLKDQTGNSLPFQKYNGFEWVVDENLKRESLLLQNKQIFLSRKEFYRGTVDFSGAVWDSGKQYLENIQKTLTLYSKQKISGLPDWRDANNTFHILSSEDLSDLAEKIELDLFRAGQTLYAKKWDIEVKILSLQANEFLDLVSLWS</sequence>
<dbReference type="EMBL" id="RQGN01000057">
    <property type="protein sequence ID" value="TGM00548.1"/>
    <property type="molecule type" value="Genomic_DNA"/>
</dbReference>
<evidence type="ECO:0000313" key="2">
    <source>
        <dbReference type="Proteomes" id="UP000298429"/>
    </source>
</evidence>
<accession>A0A5F2B4X3</accession>
<reference evidence="1 2" key="1">
    <citation type="journal article" date="2019" name="PLoS Negl. Trop. Dis.">
        <title>Revisiting the worldwide diversity of Leptospira species in the environment.</title>
        <authorList>
            <person name="Vincent A.T."/>
            <person name="Schiettekatte O."/>
            <person name="Bourhy P."/>
            <person name="Veyrier F.J."/>
            <person name="Picardeau M."/>
        </authorList>
    </citation>
    <scope>NUCLEOTIDE SEQUENCE [LARGE SCALE GENOMIC DNA]</scope>
    <source>
        <strain evidence="1 2">201702444</strain>
    </source>
</reference>
<evidence type="ECO:0000313" key="1">
    <source>
        <dbReference type="EMBL" id="TGM00548.1"/>
    </source>
</evidence>
<dbReference type="AlphaFoldDB" id="A0A5F2B4X3"/>
<comment type="caution">
    <text evidence="1">The sequence shown here is derived from an EMBL/GenBank/DDBJ whole genome shotgun (WGS) entry which is preliminary data.</text>
</comment>
<dbReference type="Proteomes" id="UP000298429">
    <property type="component" value="Unassembled WGS sequence"/>
</dbReference>
<dbReference type="OrthoDB" id="329056at2"/>
<gene>
    <name evidence="1" type="ORF">EHQ76_11970</name>
</gene>
<dbReference type="RefSeq" id="WP_135671174.1">
    <property type="nucleotide sequence ID" value="NZ_RQGN01000057.1"/>
</dbReference>
<proteinExistence type="predicted"/>
<protein>
    <submittedName>
        <fullName evidence="1">DUF4376 domain-containing protein</fullName>
    </submittedName>
</protein>